<gene>
    <name evidence="1" type="ORF">AGR2A_Lc180148</name>
</gene>
<organism evidence="1 2">
    <name type="scientific">Agrobacterium genomosp. 2 str. CFBP 5494</name>
    <dbReference type="NCBI Taxonomy" id="1183436"/>
    <lineage>
        <taxon>Bacteria</taxon>
        <taxon>Pseudomonadati</taxon>
        <taxon>Pseudomonadota</taxon>
        <taxon>Alphaproteobacteria</taxon>
        <taxon>Hyphomicrobiales</taxon>
        <taxon>Rhizobiaceae</taxon>
        <taxon>Rhizobium/Agrobacterium group</taxon>
        <taxon>Agrobacterium</taxon>
        <taxon>Agrobacterium tumefaciens complex</taxon>
    </lineage>
</organism>
<comment type="caution">
    <text evidence="1">The sequence shown here is derived from an EMBL/GenBank/DDBJ whole genome shotgun (WGS) entry which is preliminary data.</text>
</comment>
<name>A0A9W5F1S5_9HYPH</name>
<keyword evidence="2" id="KW-1185">Reference proteome</keyword>
<reference evidence="1 2" key="1">
    <citation type="submission" date="2016-01" db="EMBL/GenBank/DDBJ databases">
        <authorList>
            <person name="Regsiter A."/>
            <person name="william w."/>
        </authorList>
    </citation>
    <scope>NUCLEOTIDE SEQUENCE [LARGE SCALE GENOMIC DNA]</scope>
    <source>
        <strain evidence="1 2">CFBP 5494</strain>
    </source>
</reference>
<sequence length="168" mass="18992">MALLKLRVHLAQRMHDELRRCFDEAVADDPVGRLVPEGRMIRQLAIVDDHQQIEIRTIALHRMRLVDKGAAGVGTEQDDFENAPALFEIGGALSQGILELLVQDLQRTGKLLLLSLRDMIKGGFHHGNRVWLASDCRAGLIALVVFMDLIRFATFIKWQKCPSIFRGR</sequence>
<proteinExistence type="predicted"/>
<evidence type="ECO:0000313" key="2">
    <source>
        <dbReference type="Proteomes" id="UP000191933"/>
    </source>
</evidence>
<accession>A0A9W5F1S5</accession>
<dbReference type="Proteomes" id="UP000191933">
    <property type="component" value="Unassembled WGS sequence"/>
</dbReference>
<evidence type="ECO:0000313" key="1">
    <source>
        <dbReference type="EMBL" id="CUW96746.1"/>
    </source>
</evidence>
<dbReference type="EMBL" id="FBVY01000030">
    <property type="protein sequence ID" value="CUW96746.1"/>
    <property type="molecule type" value="Genomic_DNA"/>
</dbReference>
<protein>
    <submittedName>
        <fullName evidence="1">Uncharacterized protein</fullName>
    </submittedName>
</protein>
<dbReference type="AlphaFoldDB" id="A0A9W5F1S5"/>